<feature type="transmembrane region" description="Helical" evidence="1">
    <location>
        <begin position="98"/>
        <end position="121"/>
    </location>
</feature>
<dbReference type="RefSeq" id="WP_095219244.1">
    <property type="nucleotide sequence ID" value="NZ_NPBJ01000022.1"/>
</dbReference>
<feature type="transmembrane region" description="Helical" evidence="1">
    <location>
        <begin position="74"/>
        <end position="92"/>
    </location>
</feature>
<sequence length="126" mass="14096">MTIQIRKKFGYLGFLGRVKLYINDKPITKLSVGDTYTYEPKEDQGIIRLKVKQHGVGSNTLFVRDTSKVTISINPYYTIAFISFFASLFVSTSTSLSLLLIPAMISLIAFIFIGATQAFVLKEVSE</sequence>
<keyword evidence="3" id="KW-1185">Reference proteome</keyword>
<keyword evidence="1" id="KW-0472">Membrane</keyword>
<evidence type="ECO:0000313" key="2">
    <source>
        <dbReference type="EMBL" id="PAD99456.1"/>
    </source>
</evidence>
<keyword evidence="1" id="KW-0812">Transmembrane</keyword>
<proteinExistence type="predicted"/>
<keyword evidence="1" id="KW-1133">Transmembrane helix</keyword>
<dbReference type="Proteomes" id="UP000216852">
    <property type="component" value="Unassembled WGS sequence"/>
</dbReference>
<gene>
    <name evidence="2" type="ORF">CHH48_11260</name>
</gene>
<accession>A0ABX4GX77</accession>
<evidence type="ECO:0000313" key="3">
    <source>
        <dbReference type="Proteomes" id="UP000216852"/>
    </source>
</evidence>
<dbReference type="EMBL" id="NPBJ01000022">
    <property type="protein sequence ID" value="PAD99456.1"/>
    <property type="molecule type" value="Genomic_DNA"/>
</dbReference>
<organism evidence="2 3">
    <name type="scientific">Terribacillus saccharophilus</name>
    <dbReference type="NCBI Taxonomy" id="361277"/>
    <lineage>
        <taxon>Bacteria</taxon>
        <taxon>Bacillati</taxon>
        <taxon>Bacillota</taxon>
        <taxon>Bacilli</taxon>
        <taxon>Bacillales</taxon>
        <taxon>Bacillaceae</taxon>
        <taxon>Terribacillus</taxon>
    </lineage>
</organism>
<reference evidence="2 3" key="1">
    <citation type="submission" date="2017-07" db="EMBL/GenBank/DDBJ databases">
        <title>Isolation and whole genome analysis of endospore-forming bacteria from heroin.</title>
        <authorList>
            <person name="Kalinowski J."/>
            <person name="Ahrens B."/>
            <person name="Al-Dilaimi A."/>
            <person name="Winkler A."/>
            <person name="Wibberg D."/>
            <person name="Schleenbecker U."/>
            <person name="Ruckert C."/>
            <person name="Wolfel R."/>
            <person name="Grass G."/>
        </authorList>
    </citation>
    <scope>NUCLEOTIDE SEQUENCE [LARGE SCALE GENOMIC DNA]</scope>
    <source>
        <strain evidence="2 3">7517-1</strain>
    </source>
</reference>
<evidence type="ECO:0000256" key="1">
    <source>
        <dbReference type="SAM" id="Phobius"/>
    </source>
</evidence>
<comment type="caution">
    <text evidence="2">The sequence shown here is derived from an EMBL/GenBank/DDBJ whole genome shotgun (WGS) entry which is preliminary data.</text>
</comment>
<protein>
    <submittedName>
        <fullName evidence="2">Uncharacterized protein</fullName>
    </submittedName>
</protein>
<name>A0ABX4GX77_9BACI</name>